<dbReference type="Proteomes" id="UP001227543">
    <property type="component" value="Unassembled WGS sequence"/>
</dbReference>
<dbReference type="EMBL" id="MLFU01000299">
    <property type="protein sequence ID" value="KAK1467809.1"/>
    <property type="molecule type" value="Genomic_DNA"/>
</dbReference>
<evidence type="ECO:0000313" key="2">
    <source>
        <dbReference type="EMBL" id="KAK1467809.1"/>
    </source>
</evidence>
<dbReference type="RefSeq" id="XP_060372438.1">
    <property type="nucleotide sequence ID" value="XM_060532987.1"/>
</dbReference>
<comment type="caution">
    <text evidence="2">The sequence shown here is derived from an EMBL/GenBank/DDBJ whole genome shotgun (WGS) entry which is preliminary data.</text>
</comment>
<evidence type="ECO:0000256" key="1">
    <source>
        <dbReference type="SAM" id="MobiDB-lite"/>
    </source>
</evidence>
<feature type="compositionally biased region" description="Low complexity" evidence="1">
    <location>
        <begin position="14"/>
        <end position="23"/>
    </location>
</feature>
<gene>
    <name evidence="2" type="ORF">CTAM01_16995</name>
</gene>
<feature type="compositionally biased region" description="Polar residues" evidence="1">
    <location>
        <begin position="1"/>
        <end position="13"/>
    </location>
</feature>
<accession>A0ABQ9QGX7</accession>
<keyword evidence="3" id="KW-1185">Reference proteome</keyword>
<organism evidence="2 3">
    <name type="scientific">Colletotrichum tamarilloi</name>
    <dbReference type="NCBI Taxonomy" id="1209934"/>
    <lineage>
        <taxon>Eukaryota</taxon>
        <taxon>Fungi</taxon>
        <taxon>Dikarya</taxon>
        <taxon>Ascomycota</taxon>
        <taxon>Pezizomycotina</taxon>
        <taxon>Sordariomycetes</taxon>
        <taxon>Hypocreomycetidae</taxon>
        <taxon>Glomerellales</taxon>
        <taxon>Glomerellaceae</taxon>
        <taxon>Colletotrichum</taxon>
        <taxon>Colletotrichum acutatum species complex</taxon>
    </lineage>
</organism>
<evidence type="ECO:0000313" key="3">
    <source>
        <dbReference type="Proteomes" id="UP001227543"/>
    </source>
</evidence>
<protein>
    <submittedName>
        <fullName evidence="2">Uncharacterized protein</fullName>
    </submittedName>
</protein>
<dbReference type="GeneID" id="85417225"/>
<proteinExistence type="predicted"/>
<sequence>MQIISTETESLHVSSSTMASASMPMKNGGRPNDPPASSDLESDKGSDDSQPLQRAIGKPGPDISKTNWKFWSSQQLESLVLKAKGGVSDAVLAFIKST</sequence>
<reference evidence="2 3" key="1">
    <citation type="submission" date="2016-10" db="EMBL/GenBank/DDBJ databases">
        <title>The genome sequence of Colletotrichum fioriniae PJ7.</title>
        <authorList>
            <person name="Baroncelli R."/>
        </authorList>
    </citation>
    <scope>NUCLEOTIDE SEQUENCE [LARGE SCALE GENOMIC DNA]</scope>
    <source>
        <strain evidence="2 3">Tom-12</strain>
    </source>
</reference>
<name>A0ABQ9QGX7_9PEZI</name>
<feature type="region of interest" description="Disordered" evidence="1">
    <location>
        <begin position="1"/>
        <end position="66"/>
    </location>
</feature>